<dbReference type="InterPro" id="IPR003593">
    <property type="entry name" value="AAA+_ATPase"/>
</dbReference>
<evidence type="ECO:0000256" key="11">
    <source>
        <dbReference type="HAMAP-Rule" id="MF_01498"/>
    </source>
</evidence>
<keyword evidence="7 11" id="KW-0067">ATP-binding</keyword>
<dbReference type="GO" id="GO:0003684">
    <property type="term" value="F:damaged DNA binding"/>
    <property type="evidence" value="ECO:0007669"/>
    <property type="project" value="InterPro"/>
</dbReference>
<feature type="binding site" evidence="11">
    <location>
        <begin position="98"/>
        <end position="105"/>
    </location>
    <ligand>
        <name>ATP</name>
        <dbReference type="ChEBI" id="CHEBI:30616"/>
    </ligand>
</feature>
<keyword evidence="10 11" id="KW-0234">DNA repair</keyword>
<gene>
    <name evidence="11" type="primary">radA</name>
    <name evidence="15" type="ORF">SAMN02745118_02512</name>
</gene>
<dbReference type="CDD" id="cd01121">
    <property type="entry name" value="RadA_SMS_N"/>
    <property type="match status" value="1"/>
</dbReference>
<protein>
    <recommendedName>
        <fullName evidence="11 12">DNA repair protein RadA</fullName>
    </recommendedName>
</protein>
<dbReference type="GO" id="GO:0005829">
    <property type="term" value="C:cytosol"/>
    <property type="evidence" value="ECO:0007669"/>
    <property type="project" value="TreeGrafter"/>
</dbReference>
<dbReference type="OrthoDB" id="9803906at2"/>
<dbReference type="PRINTS" id="PR01874">
    <property type="entry name" value="DNAREPAIRADA"/>
</dbReference>
<evidence type="ECO:0000256" key="9">
    <source>
        <dbReference type="ARBA" id="ARBA00023125"/>
    </source>
</evidence>
<evidence type="ECO:0000313" key="16">
    <source>
        <dbReference type="Proteomes" id="UP000190625"/>
    </source>
</evidence>
<dbReference type="PROSITE" id="PS50162">
    <property type="entry name" value="RECA_2"/>
    <property type="match status" value="1"/>
</dbReference>
<dbReference type="RefSeq" id="WP_078810935.1">
    <property type="nucleotide sequence ID" value="NZ_FUWM01000026.1"/>
</dbReference>
<dbReference type="GO" id="GO:0000725">
    <property type="term" value="P:recombinational repair"/>
    <property type="evidence" value="ECO:0007669"/>
    <property type="project" value="UniProtKB-UniRule"/>
</dbReference>
<dbReference type="Pfam" id="PF13481">
    <property type="entry name" value="AAA_25"/>
    <property type="match status" value="1"/>
</dbReference>
<keyword evidence="6 13" id="KW-0862">Zinc</keyword>
<keyword evidence="9 11" id="KW-0238">DNA-binding</keyword>
<dbReference type="SUPFAM" id="SSF52540">
    <property type="entry name" value="P-loop containing nucleoside triphosphate hydrolases"/>
    <property type="match status" value="1"/>
</dbReference>
<dbReference type="InterPro" id="IPR014721">
    <property type="entry name" value="Ribsml_uS5_D2-typ_fold_subgr"/>
</dbReference>
<proteinExistence type="inferred from homology"/>
<dbReference type="GO" id="GO:0005524">
    <property type="term" value="F:ATP binding"/>
    <property type="evidence" value="ECO:0007669"/>
    <property type="project" value="UniProtKB-UniRule"/>
</dbReference>
<organism evidence="15 16">
    <name type="scientific">Selenihalanaerobacter shriftii</name>
    <dbReference type="NCBI Taxonomy" id="142842"/>
    <lineage>
        <taxon>Bacteria</taxon>
        <taxon>Bacillati</taxon>
        <taxon>Bacillota</taxon>
        <taxon>Clostridia</taxon>
        <taxon>Halanaerobiales</taxon>
        <taxon>Halobacteroidaceae</taxon>
        <taxon>Selenihalanaerobacter</taxon>
    </lineage>
</organism>
<evidence type="ECO:0000259" key="14">
    <source>
        <dbReference type="PROSITE" id="PS50162"/>
    </source>
</evidence>
<keyword evidence="8 11" id="KW-0346">Stress response</keyword>
<dbReference type="PANTHER" id="PTHR32472">
    <property type="entry name" value="DNA REPAIR PROTEIN RADA"/>
    <property type="match status" value="1"/>
</dbReference>
<dbReference type="GO" id="GO:0140664">
    <property type="term" value="F:ATP-dependent DNA damage sensor activity"/>
    <property type="evidence" value="ECO:0007669"/>
    <property type="project" value="InterPro"/>
</dbReference>
<evidence type="ECO:0000256" key="8">
    <source>
        <dbReference type="ARBA" id="ARBA00023016"/>
    </source>
</evidence>
<accession>A0A1T4QCR3</accession>
<name>A0A1T4QCR3_9FIRM</name>
<dbReference type="InterPro" id="IPR020568">
    <property type="entry name" value="Ribosomal_Su5_D2-typ_SF"/>
</dbReference>
<keyword evidence="2 11" id="KW-0547">Nucleotide-binding</keyword>
<evidence type="ECO:0000256" key="2">
    <source>
        <dbReference type="ARBA" id="ARBA00022741"/>
    </source>
</evidence>
<dbReference type="GO" id="GO:0016787">
    <property type="term" value="F:hydrolase activity"/>
    <property type="evidence" value="ECO:0007669"/>
    <property type="project" value="UniProtKB-KW"/>
</dbReference>
<dbReference type="NCBIfam" id="TIGR00416">
    <property type="entry name" value="sms"/>
    <property type="match status" value="1"/>
</dbReference>
<evidence type="ECO:0000256" key="13">
    <source>
        <dbReference type="RuleBase" id="RU003555"/>
    </source>
</evidence>
<feature type="region of interest" description="Lon-protease-like" evidence="11">
    <location>
        <begin position="354"/>
        <end position="460"/>
    </location>
</feature>
<evidence type="ECO:0000256" key="1">
    <source>
        <dbReference type="ARBA" id="ARBA00022723"/>
    </source>
</evidence>
<comment type="domain">
    <text evidence="11">The middle region has homology to RecA with ATPase motifs including the RadA KNRFG motif, while the C-terminus is homologous to Lon protease.</text>
</comment>
<keyword evidence="1 11" id="KW-0479">Metal-binding</keyword>
<evidence type="ECO:0000256" key="10">
    <source>
        <dbReference type="ARBA" id="ARBA00023204"/>
    </source>
</evidence>
<evidence type="ECO:0000256" key="3">
    <source>
        <dbReference type="ARBA" id="ARBA00022763"/>
    </source>
</evidence>
<dbReference type="InterPro" id="IPR027417">
    <property type="entry name" value="P-loop_NTPase"/>
</dbReference>
<evidence type="ECO:0000256" key="7">
    <source>
        <dbReference type="ARBA" id="ARBA00022840"/>
    </source>
</evidence>
<dbReference type="InterPro" id="IPR004504">
    <property type="entry name" value="DNA_repair_RadA"/>
</dbReference>
<dbReference type="PANTHER" id="PTHR32472:SF10">
    <property type="entry name" value="DNA REPAIR PROTEIN RADA-LIKE PROTEIN"/>
    <property type="match status" value="1"/>
</dbReference>
<reference evidence="16" key="1">
    <citation type="submission" date="2017-02" db="EMBL/GenBank/DDBJ databases">
        <authorList>
            <person name="Varghese N."/>
            <person name="Submissions S."/>
        </authorList>
    </citation>
    <scope>NUCLEOTIDE SEQUENCE [LARGE SCALE GENOMIC DNA]</scope>
    <source>
        <strain evidence="16">ATCC BAA-73</strain>
    </source>
</reference>
<evidence type="ECO:0000256" key="6">
    <source>
        <dbReference type="ARBA" id="ARBA00022833"/>
    </source>
</evidence>
<feature type="domain" description="RecA family profile 1" evidence="14">
    <location>
        <begin position="69"/>
        <end position="218"/>
    </location>
</feature>
<dbReference type="GO" id="GO:0008270">
    <property type="term" value="F:zinc ion binding"/>
    <property type="evidence" value="ECO:0007669"/>
    <property type="project" value="UniProtKB-KW"/>
</dbReference>
<keyword evidence="5" id="KW-0378">Hydrolase</keyword>
<keyword evidence="4 13" id="KW-0863">Zinc-finger</keyword>
<dbReference type="SMART" id="SM00382">
    <property type="entry name" value="AAA"/>
    <property type="match status" value="1"/>
</dbReference>
<dbReference type="InterPro" id="IPR041166">
    <property type="entry name" value="Rubredoxin_2"/>
</dbReference>
<comment type="similarity">
    <text evidence="11 13">Belongs to the RecA family. RadA subfamily.</text>
</comment>
<evidence type="ECO:0000256" key="4">
    <source>
        <dbReference type="ARBA" id="ARBA00022771"/>
    </source>
</evidence>
<dbReference type="HAMAP" id="MF_01498">
    <property type="entry name" value="RadA_bact"/>
    <property type="match status" value="1"/>
</dbReference>
<sequence>MAKIKRRYICQECGHEALKWSGKCDDCGSWNTLVEEIYDKKEEKEKKKKKQQFQSQNKAHKIDEITTTKVGRLETGIGELDRVLGGGIVPGSLTLIGGAPGIGKSTLLLQVSNQISNKYERVLYISAEESAHQVKLRANRLDVSSSDIYILAETNYFLIEEEVKEIDPDLVIIDSIQTIYNPDYDSAPGSVSQVRECTSKLMRLAKTEEISIFLVGHVTKEGAIAGPRVLEHMVDTVLYFDGDQHHLYRILRSVKNRFGSTDEIGIFEMKQQGLIEVLNPSERFVSERPEDISGSVIVSCLEGTRSILVEVQALVSTANFGNPSRMTSGVDHKRVSLILAVLEKRLGLHIQGQDVHINIAGGVQVDEPGIDLGIVVAIISSFRDLSISDDLVVFGEIGLSGEIRAVSQVEKRINEACKLGFKQFIVPENNLSSLDLDVTEIDVFGVNQISEVLDLVLGGE</sequence>
<dbReference type="Gene3D" id="3.30.230.10">
    <property type="match status" value="1"/>
</dbReference>
<dbReference type="Pfam" id="PF18073">
    <property type="entry name" value="Zn_ribbon_LapB"/>
    <property type="match status" value="1"/>
</dbReference>
<feature type="short sequence motif" description="RadA KNRFG motif" evidence="11">
    <location>
        <begin position="255"/>
        <end position="259"/>
    </location>
</feature>
<comment type="function">
    <text evidence="11">Plays a role in repairing double-strand DNA breaks, probably involving stabilizing or processing branched DNA or blocked replication forks.</text>
</comment>
<comment type="function">
    <text evidence="13">DNA-dependent ATPase involved in processing of recombination intermediates, plays a role in repairing DNA breaks. Stimulates the branch migration of RecA-mediated strand transfer reactions, allowing the 3' invading strand to extend heteroduplex DNA faster. Binds ssDNA in the presence of ADP but not other nucleotides, has ATPase activity that is stimulated by ssDNA and various branched DNA structures, but inhibited by SSB. Does not have RecA's homology-searching function.</text>
</comment>
<dbReference type="InterPro" id="IPR020588">
    <property type="entry name" value="RecA_ATP-bd"/>
</dbReference>
<dbReference type="STRING" id="142842.SAMN02745118_02512"/>
<evidence type="ECO:0000313" key="15">
    <source>
        <dbReference type="EMBL" id="SKA01396.1"/>
    </source>
</evidence>
<dbReference type="EMBL" id="FUWM01000026">
    <property type="protein sequence ID" value="SKA01396.1"/>
    <property type="molecule type" value="Genomic_DNA"/>
</dbReference>
<dbReference type="Proteomes" id="UP000190625">
    <property type="component" value="Unassembled WGS sequence"/>
</dbReference>
<dbReference type="AlphaFoldDB" id="A0A1T4QCR3"/>
<dbReference type="FunFam" id="3.40.50.300:FF:000050">
    <property type="entry name" value="DNA repair protein RadA"/>
    <property type="match status" value="1"/>
</dbReference>
<evidence type="ECO:0000256" key="12">
    <source>
        <dbReference type="NCBIfam" id="TIGR00416"/>
    </source>
</evidence>
<dbReference type="SUPFAM" id="SSF54211">
    <property type="entry name" value="Ribosomal protein S5 domain 2-like"/>
    <property type="match status" value="1"/>
</dbReference>
<evidence type="ECO:0000256" key="5">
    <source>
        <dbReference type="ARBA" id="ARBA00022801"/>
    </source>
</evidence>
<keyword evidence="3 11" id="KW-0227">DNA damage</keyword>
<keyword evidence="16" id="KW-1185">Reference proteome</keyword>
<dbReference type="Pfam" id="PF13541">
    <property type="entry name" value="ChlI"/>
    <property type="match status" value="1"/>
</dbReference>
<dbReference type="Gene3D" id="3.40.50.300">
    <property type="entry name" value="P-loop containing nucleotide triphosphate hydrolases"/>
    <property type="match status" value="1"/>
</dbReference>